<dbReference type="InterPro" id="IPR036682">
    <property type="entry name" value="OS_D_A10/PebIII_sf"/>
</dbReference>
<organism evidence="1 2">
    <name type="scientific">Temnothorax curvispinosus</name>
    <dbReference type="NCBI Taxonomy" id="300111"/>
    <lineage>
        <taxon>Eukaryota</taxon>
        <taxon>Metazoa</taxon>
        <taxon>Ecdysozoa</taxon>
        <taxon>Arthropoda</taxon>
        <taxon>Hexapoda</taxon>
        <taxon>Insecta</taxon>
        <taxon>Pterygota</taxon>
        <taxon>Neoptera</taxon>
        <taxon>Endopterygota</taxon>
        <taxon>Hymenoptera</taxon>
        <taxon>Apocrita</taxon>
        <taxon>Aculeata</taxon>
        <taxon>Formicoidea</taxon>
        <taxon>Formicidae</taxon>
        <taxon>Myrmicinae</taxon>
        <taxon>Temnothorax</taxon>
    </lineage>
</organism>
<dbReference type="AlphaFoldDB" id="A0A6J1QIJ9"/>
<dbReference type="RefSeq" id="XP_024882376.1">
    <property type="nucleotide sequence ID" value="XM_025026608.1"/>
</dbReference>
<reference evidence="2 3" key="1">
    <citation type="submission" date="2025-04" db="UniProtKB">
        <authorList>
            <consortium name="RefSeq"/>
        </authorList>
    </citation>
    <scope>IDENTIFICATION</scope>
    <source>
        <tissue evidence="2 3">Whole body</tissue>
    </source>
</reference>
<dbReference type="SUPFAM" id="SSF100910">
    <property type="entry name" value="Chemosensory protein Csp2"/>
    <property type="match status" value="1"/>
</dbReference>
<dbReference type="InterPro" id="IPR005055">
    <property type="entry name" value="A10/PebIII"/>
</dbReference>
<name>A0A6J1QIJ9_9HYME</name>
<protein>
    <submittedName>
        <fullName evidence="2 3">Ejaculatory bulb-specific protein 3-like</fullName>
    </submittedName>
</protein>
<accession>A0A6J1QIJ9</accession>
<dbReference type="OrthoDB" id="7548607at2759"/>
<sequence length="182" mass="21023">MGIVWNSIPCGSQMFLRVFLRNVPELFGPIKGRALGLQSQFHKLSSALYTPGRTVSLSQVLQQRTMARLSYVVLIIAMNVLMCVLAEEETYPQKYAEFDVQGMLRNDDSREEHIKCYMQTGPCTEEQRLMSEMFGEAIQTDCKKCADGHKAILMQVRDYWLQNQPEMWQKIVVKSKDYVKKN</sequence>
<dbReference type="Gene3D" id="1.10.2080.10">
    <property type="entry name" value="Insect odorant-binding protein A10/Ejaculatory bulb-specific protein 3"/>
    <property type="match status" value="1"/>
</dbReference>
<dbReference type="GeneID" id="112461263"/>
<dbReference type="PANTHER" id="PTHR11257:SF13">
    <property type="entry name" value="GEO07322P1"/>
    <property type="match status" value="1"/>
</dbReference>
<dbReference type="Proteomes" id="UP000504618">
    <property type="component" value="Unplaced"/>
</dbReference>
<dbReference type="Pfam" id="PF03392">
    <property type="entry name" value="OS-D"/>
    <property type="match status" value="1"/>
</dbReference>
<keyword evidence="1" id="KW-1185">Reference proteome</keyword>
<evidence type="ECO:0000313" key="3">
    <source>
        <dbReference type="RefSeq" id="XP_024882376.1"/>
    </source>
</evidence>
<dbReference type="RefSeq" id="XP_024882202.1">
    <property type="nucleotide sequence ID" value="XM_025026434.1"/>
</dbReference>
<evidence type="ECO:0000313" key="1">
    <source>
        <dbReference type="Proteomes" id="UP000504618"/>
    </source>
</evidence>
<proteinExistence type="predicted"/>
<evidence type="ECO:0000313" key="2">
    <source>
        <dbReference type="RefSeq" id="XP_024882202.1"/>
    </source>
</evidence>
<gene>
    <name evidence="2" type="primary">LOC112461263</name>
    <name evidence="3" type="synonym">LOC112461382</name>
</gene>
<dbReference type="PANTHER" id="PTHR11257">
    <property type="entry name" value="CHEMOSENSORY PROTEIN-RELATED"/>
    <property type="match status" value="1"/>
</dbReference>